<feature type="region of interest" description="Disordered" evidence="5">
    <location>
        <begin position="399"/>
        <end position="460"/>
    </location>
</feature>
<feature type="transmembrane region" description="Helical" evidence="6">
    <location>
        <begin position="212"/>
        <end position="230"/>
    </location>
</feature>
<organism evidence="8 9">
    <name type="scientific">Polysphondylium violaceum</name>
    <dbReference type="NCBI Taxonomy" id="133409"/>
    <lineage>
        <taxon>Eukaryota</taxon>
        <taxon>Amoebozoa</taxon>
        <taxon>Evosea</taxon>
        <taxon>Eumycetozoa</taxon>
        <taxon>Dictyostelia</taxon>
        <taxon>Dictyosteliales</taxon>
        <taxon>Dictyosteliaceae</taxon>
        <taxon>Polysphondylium</taxon>
    </lineage>
</organism>
<dbReference type="EMBL" id="AJWJ01000162">
    <property type="protein sequence ID" value="KAF2074163.1"/>
    <property type="molecule type" value="Genomic_DNA"/>
</dbReference>
<dbReference type="AlphaFoldDB" id="A0A8J4PT80"/>
<comment type="caution">
    <text evidence="8">The sequence shown here is derived from an EMBL/GenBank/DDBJ whole genome shotgun (WGS) entry which is preliminary data.</text>
</comment>
<evidence type="ECO:0000256" key="5">
    <source>
        <dbReference type="SAM" id="MobiDB-lite"/>
    </source>
</evidence>
<feature type="transmembrane region" description="Helical" evidence="6">
    <location>
        <begin position="51"/>
        <end position="73"/>
    </location>
</feature>
<keyword evidence="3 6" id="KW-1133">Transmembrane helix</keyword>
<dbReference type="InterPro" id="IPR037185">
    <property type="entry name" value="EmrE-like"/>
</dbReference>
<keyword evidence="2 6" id="KW-0812">Transmembrane</keyword>
<dbReference type="GO" id="GO:0016020">
    <property type="term" value="C:membrane"/>
    <property type="evidence" value="ECO:0007669"/>
    <property type="project" value="UniProtKB-SubCell"/>
</dbReference>
<feature type="transmembrane region" description="Helical" evidence="6">
    <location>
        <begin position="21"/>
        <end position="45"/>
    </location>
</feature>
<evidence type="ECO:0000256" key="1">
    <source>
        <dbReference type="ARBA" id="ARBA00004141"/>
    </source>
</evidence>
<dbReference type="PANTHER" id="PTHR32322:SF2">
    <property type="entry name" value="EAMA DOMAIN-CONTAINING PROTEIN"/>
    <property type="match status" value="1"/>
</dbReference>
<feature type="domain" description="EamA" evidence="7">
    <location>
        <begin position="175"/>
        <end position="315"/>
    </location>
</feature>
<reference evidence="8" key="1">
    <citation type="submission" date="2020-01" db="EMBL/GenBank/DDBJ databases">
        <title>Development of genomics and gene disruption for Polysphondylium violaceum indicates a role for the polyketide synthase stlB in stalk morphogenesis.</title>
        <authorList>
            <person name="Narita B."/>
            <person name="Kawabe Y."/>
            <person name="Kin K."/>
            <person name="Saito T."/>
            <person name="Gibbs R."/>
            <person name="Kuspa A."/>
            <person name="Muzny D."/>
            <person name="Queller D."/>
            <person name="Richards S."/>
            <person name="Strassman J."/>
            <person name="Sucgang R."/>
            <person name="Worley K."/>
            <person name="Schaap P."/>
        </authorList>
    </citation>
    <scope>NUCLEOTIDE SEQUENCE</scope>
    <source>
        <strain evidence="8">QSvi11</strain>
    </source>
</reference>
<dbReference type="PANTHER" id="PTHR32322">
    <property type="entry name" value="INNER MEMBRANE TRANSPORTER"/>
    <property type="match status" value="1"/>
</dbReference>
<feature type="transmembrane region" description="Helical" evidence="6">
    <location>
        <begin position="85"/>
        <end position="107"/>
    </location>
</feature>
<dbReference type="Pfam" id="PF00892">
    <property type="entry name" value="EamA"/>
    <property type="match status" value="2"/>
</dbReference>
<evidence type="ECO:0000256" key="2">
    <source>
        <dbReference type="ARBA" id="ARBA00022692"/>
    </source>
</evidence>
<dbReference type="OrthoDB" id="1728340at2759"/>
<feature type="domain" description="EamA" evidence="7">
    <location>
        <begin position="25"/>
        <end position="158"/>
    </location>
</feature>
<accession>A0A8J4PT80</accession>
<dbReference type="InterPro" id="IPR000620">
    <property type="entry name" value="EamA_dom"/>
</dbReference>
<evidence type="ECO:0000256" key="6">
    <source>
        <dbReference type="SAM" id="Phobius"/>
    </source>
</evidence>
<dbReference type="InterPro" id="IPR050638">
    <property type="entry name" value="AA-Vitamin_Transporters"/>
</dbReference>
<feature type="transmembrane region" description="Helical" evidence="6">
    <location>
        <begin position="300"/>
        <end position="318"/>
    </location>
</feature>
<name>A0A8J4PT80_9MYCE</name>
<feature type="compositionally biased region" description="Low complexity" evidence="5">
    <location>
        <begin position="399"/>
        <end position="417"/>
    </location>
</feature>
<proteinExistence type="predicted"/>
<keyword evidence="4 6" id="KW-0472">Membrane</keyword>
<dbReference type="Proteomes" id="UP000695562">
    <property type="component" value="Unassembled WGS sequence"/>
</dbReference>
<feature type="transmembrane region" description="Helical" evidence="6">
    <location>
        <begin position="275"/>
        <end position="294"/>
    </location>
</feature>
<evidence type="ECO:0000256" key="4">
    <source>
        <dbReference type="ARBA" id="ARBA00023136"/>
    </source>
</evidence>
<sequence>MDMTLKGRFKQSIRECSFNTIKVHLVLLSIQVAFSIFYIVAKLALKNMEPFVFLMLRLLMATPLLWALAFATSRAEMFILPTKRQWILLAVSGLFSVTVNQSLFLVGLGLSTASMAAITQPAIPIFSTIFGVFLGYEKKTLLKFIGIGVAVVGAILMIDFTHLVSDSSTSKQIVLGNLCFLGNTLAYAIFLLSQKPLVEGKDGMSSSKCMAWCFLIGTPPCVAIGLGLSGRDIGNQLSAIDVGSWLSIVYTAIFATAYTFFASSWAVKHSDPTTVSVYLTVEPLLTALLAAIILHERLTILNVIGGIVILIGVGAVMVSKFREKKKLELDAYEKQKLKAMEEEELGNSHIDLLPISSNNNNKQSLIDLDNFNNGGGGGGGTSALTSSSAHEGNHHIYNQSTKTQQQQQQQQTQITSTPRGSKKIITTKSILQDDEDDNYQDEKYINDNEEENGALFLRKP</sequence>
<dbReference type="SUPFAM" id="SSF103481">
    <property type="entry name" value="Multidrug resistance efflux transporter EmrE"/>
    <property type="match status" value="2"/>
</dbReference>
<feature type="transmembrane region" description="Helical" evidence="6">
    <location>
        <begin position="173"/>
        <end position="192"/>
    </location>
</feature>
<feature type="transmembrane region" description="Helical" evidence="6">
    <location>
        <begin position="113"/>
        <end position="134"/>
    </location>
</feature>
<comment type="subcellular location">
    <subcellularLocation>
        <location evidence="1">Membrane</location>
        <topology evidence="1">Multi-pass membrane protein</topology>
    </subcellularLocation>
</comment>
<feature type="transmembrane region" description="Helical" evidence="6">
    <location>
        <begin position="242"/>
        <end position="263"/>
    </location>
</feature>
<evidence type="ECO:0000256" key="3">
    <source>
        <dbReference type="ARBA" id="ARBA00022989"/>
    </source>
</evidence>
<keyword evidence="9" id="KW-1185">Reference proteome</keyword>
<gene>
    <name evidence="8" type="ORF">CYY_004534</name>
</gene>
<evidence type="ECO:0000313" key="9">
    <source>
        <dbReference type="Proteomes" id="UP000695562"/>
    </source>
</evidence>
<dbReference type="Gene3D" id="1.10.3730.20">
    <property type="match status" value="1"/>
</dbReference>
<evidence type="ECO:0000259" key="7">
    <source>
        <dbReference type="Pfam" id="PF00892"/>
    </source>
</evidence>
<protein>
    <recommendedName>
        <fullName evidence="7">EamA domain-containing protein</fullName>
    </recommendedName>
</protein>
<feature type="transmembrane region" description="Helical" evidence="6">
    <location>
        <begin position="141"/>
        <end position="161"/>
    </location>
</feature>
<evidence type="ECO:0000313" key="8">
    <source>
        <dbReference type="EMBL" id="KAF2074163.1"/>
    </source>
</evidence>